<protein>
    <submittedName>
        <fullName evidence="2">Peptidase M15A, C-terminal</fullName>
    </submittedName>
</protein>
<dbReference type="EMBL" id="LR797826">
    <property type="protein sequence ID" value="CAB4242140.1"/>
    <property type="molecule type" value="Genomic_DNA"/>
</dbReference>
<dbReference type="SUPFAM" id="SSF55166">
    <property type="entry name" value="Hedgehog/DD-peptidase"/>
    <property type="match status" value="1"/>
</dbReference>
<name>A0A6J5TBS1_9CAUD</name>
<dbReference type="InterPro" id="IPR009045">
    <property type="entry name" value="Zn_M74/Hedgehog-like"/>
</dbReference>
<accession>A0A6J5TBS1</accession>
<dbReference type="InterPro" id="IPR013230">
    <property type="entry name" value="Peptidase_M15A_C"/>
</dbReference>
<evidence type="ECO:0000313" key="2">
    <source>
        <dbReference type="EMBL" id="CAB4242140.1"/>
    </source>
</evidence>
<feature type="domain" description="Peptidase M15A C-terminal" evidence="1">
    <location>
        <begin position="10"/>
        <end position="123"/>
    </location>
</feature>
<proteinExistence type="predicted"/>
<sequence length="150" mass="16911">MNPSDKLSFHFTLADMIASDTAIRHGWSNYPDPQSIENLKRTCALLEQVRMLFLSPLTVTSGYRSLRVNEAVGSKDSSQHRIGCAVDFRVAGHTPDEVCRTILKSSIKFDQLIREFNSWTHISVPNFPEGQCRGQALIIDSTGTRQFILR</sequence>
<organism evidence="2">
    <name type="scientific">uncultured Caudovirales phage</name>
    <dbReference type="NCBI Taxonomy" id="2100421"/>
    <lineage>
        <taxon>Viruses</taxon>
        <taxon>Duplodnaviria</taxon>
        <taxon>Heunggongvirae</taxon>
        <taxon>Uroviricota</taxon>
        <taxon>Caudoviricetes</taxon>
        <taxon>Peduoviridae</taxon>
        <taxon>Maltschvirus</taxon>
        <taxon>Maltschvirus maltsch</taxon>
    </lineage>
</organism>
<dbReference type="Pfam" id="PF08291">
    <property type="entry name" value="Peptidase_M15_3"/>
    <property type="match status" value="1"/>
</dbReference>
<dbReference type="Gene3D" id="3.30.1380.10">
    <property type="match status" value="1"/>
</dbReference>
<evidence type="ECO:0000259" key="1">
    <source>
        <dbReference type="Pfam" id="PF08291"/>
    </source>
</evidence>
<reference evidence="2" key="1">
    <citation type="submission" date="2020-05" db="EMBL/GenBank/DDBJ databases">
        <authorList>
            <person name="Chiriac C."/>
            <person name="Salcher M."/>
            <person name="Ghai R."/>
            <person name="Kavagutti S V."/>
        </authorList>
    </citation>
    <scope>NUCLEOTIDE SEQUENCE</scope>
</reference>
<gene>
    <name evidence="2" type="ORF">UFOVP83_4</name>
</gene>